<reference evidence="3" key="1">
    <citation type="submission" date="2018-06" db="EMBL/GenBank/DDBJ databases">
        <authorList>
            <person name="Zhirakovskaya E."/>
        </authorList>
    </citation>
    <scope>NUCLEOTIDE SEQUENCE</scope>
</reference>
<gene>
    <name evidence="3" type="ORF">MNBD_DELTA01-2125</name>
</gene>
<proteinExistence type="predicted"/>
<feature type="transmembrane region" description="Helical" evidence="2">
    <location>
        <begin position="150"/>
        <end position="170"/>
    </location>
</feature>
<keyword evidence="2" id="KW-1133">Transmembrane helix</keyword>
<organism evidence="3">
    <name type="scientific">hydrothermal vent metagenome</name>
    <dbReference type="NCBI Taxonomy" id="652676"/>
    <lineage>
        <taxon>unclassified sequences</taxon>
        <taxon>metagenomes</taxon>
        <taxon>ecological metagenomes</taxon>
    </lineage>
</organism>
<dbReference type="InterPro" id="IPR049806">
    <property type="entry name" value="MasK-like_C"/>
</dbReference>
<keyword evidence="2" id="KW-0472">Membrane</keyword>
<dbReference type="AlphaFoldDB" id="A0A3B0QPI8"/>
<evidence type="ECO:0000256" key="1">
    <source>
        <dbReference type="SAM" id="MobiDB-lite"/>
    </source>
</evidence>
<dbReference type="NCBIfam" id="NF033768">
    <property type="entry name" value="myxo_SS_tail"/>
    <property type="match status" value="1"/>
</dbReference>
<keyword evidence="2" id="KW-0812">Transmembrane</keyword>
<dbReference type="Gene3D" id="3.30.2420.10">
    <property type="entry name" value="TonB"/>
    <property type="match status" value="1"/>
</dbReference>
<name>A0A3B0QPI8_9ZZZZ</name>
<evidence type="ECO:0000256" key="2">
    <source>
        <dbReference type="SAM" id="Phobius"/>
    </source>
</evidence>
<protein>
    <submittedName>
        <fullName evidence="3">Uncharacterized protein</fullName>
    </submittedName>
</protein>
<accession>A0A3B0QPI8</accession>
<dbReference type="EMBL" id="UOEA01000043">
    <property type="protein sequence ID" value="VAV83614.1"/>
    <property type="molecule type" value="Genomic_DNA"/>
</dbReference>
<feature type="region of interest" description="Disordered" evidence="1">
    <location>
        <begin position="315"/>
        <end position="357"/>
    </location>
</feature>
<dbReference type="SUPFAM" id="SSF74653">
    <property type="entry name" value="TolA/TonB C-terminal domain"/>
    <property type="match status" value="1"/>
</dbReference>
<evidence type="ECO:0000313" key="3">
    <source>
        <dbReference type="EMBL" id="VAV83614.1"/>
    </source>
</evidence>
<sequence length="463" mass="50560">MSKKVFTVSVHIKGQRSKELVPGRGGLVAGSGYDCDIVSDLPGITSKGFVILKKAGDGHLLRIPEGMQQDATVTVDGKALSIGALDEMGILKKKRGLFQIKIPAGKDCTATIGNITLEMGMRVFVGDAEISSAVPVDAALKRSWIARDDYSFLTVLIASAILHFAVVTILDRIEIKKPPPVEVIKQMAPRFARLILESPAKKKVMAVRGGGPVAIEEKKTEPAPEKKTKKKSAKKKVLKKAVVKKPVRRSVRKQGLVGVIMAKSRPIVAIDEADDIIEDIDRSRVRQTSRTKGKEVITSVARSLGQTRMAVVDKDIKGPGSMGKNVGRLVGEQRESGTAGRSNFGTEDGTGRGVQSEMAKDMNALRSRDEADVYKRVRSYIGGLKYIYNSALRKNQNLKGNVTVRFVITPEGKVKDVALVATTLASEEVVDRVLRKIYRWKFNKLRSGEDFVITYTFDFSPVG</sequence>